<gene>
    <name evidence="7" type="ORF">SAMN02745135_00757</name>
</gene>
<dbReference type="GO" id="GO:0005886">
    <property type="term" value="C:plasma membrane"/>
    <property type="evidence" value="ECO:0007669"/>
    <property type="project" value="UniProtKB-SubCell"/>
</dbReference>
<feature type="transmembrane region" description="Helical" evidence="6">
    <location>
        <begin position="12"/>
        <end position="33"/>
    </location>
</feature>
<evidence type="ECO:0000313" key="8">
    <source>
        <dbReference type="Proteomes" id="UP000183967"/>
    </source>
</evidence>
<comment type="subcellular location">
    <subcellularLocation>
        <location evidence="1">Cell membrane</location>
    </subcellularLocation>
</comment>
<accession>A0A1M5SV39</accession>
<name>A0A1M5SV39_9FIRM</name>
<evidence type="ECO:0000256" key="2">
    <source>
        <dbReference type="ARBA" id="ARBA00022475"/>
    </source>
</evidence>
<keyword evidence="4 6" id="KW-1133">Transmembrane helix</keyword>
<dbReference type="EMBL" id="FQXO01000015">
    <property type="protein sequence ID" value="SHH42431.1"/>
    <property type="molecule type" value="Genomic_DNA"/>
</dbReference>
<protein>
    <submittedName>
        <fullName evidence="7">Sodium pump decarboxylases, gamma subunit</fullName>
    </submittedName>
</protein>
<dbReference type="RefSeq" id="WP_083599495.1">
    <property type="nucleotide sequence ID" value="NZ_FQXO01000015.1"/>
</dbReference>
<keyword evidence="5 6" id="KW-0472">Membrane</keyword>
<dbReference type="AlphaFoldDB" id="A0A1M5SV39"/>
<reference evidence="8" key="1">
    <citation type="submission" date="2016-11" db="EMBL/GenBank/DDBJ databases">
        <authorList>
            <person name="Varghese N."/>
            <person name="Submissions S."/>
        </authorList>
    </citation>
    <scope>NUCLEOTIDE SEQUENCE [LARGE SCALE GENOMIC DNA]</scope>
    <source>
        <strain evidence="8">DSM 13643</strain>
    </source>
</reference>
<dbReference type="InterPro" id="IPR005899">
    <property type="entry name" value="Na_pump_deCOase"/>
</dbReference>
<dbReference type="Pfam" id="PF04277">
    <property type="entry name" value="OAD_gamma"/>
    <property type="match status" value="1"/>
</dbReference>
<evidence type="ECO:0000313" key="7">
    <source>
        <dbReference type="EMBL" id="SHH42431.1"/>
    </source>
</evidence>
<organism evidence="7 8">
    <name type="scientific">Caloranaerobacter azorensis DSM 13643</name>
    <dbReference type="NCBI Taxonomy" id="1121264"/>
    <lineage>
        <taxon>Bacteria</taxon>
        <taxon>Bacillati</taxon>
        <taxon>Bacillota</taxon>
        <taxon>Tissierellia</taxon>
        <taxon>Tissierellales</taxon>
        <taxon>Thermohalobacteraceae</taxon>
        <taxon>Caloranaerobacter</taxon>
    </lineage>
</organism>
<dbReference type="NCBIfam" id="TIGR01195">
    <property type="entry name" value="oadG_fam"/>
    <property type="match status" value="1"/>
</dbReference>
<sequence>MLGDNITIGQVLIVTVFSMGIVFLALLVISYIIDGFRFVFYKENKGVDKRQKKSIEPEKIEPKEIFNEEEDDEELVAVITAAIATNISRPASEIKIRNIKRVPTNTPVWARAGRFKQFELIDR</sequence>
<evidence type="ECO:0000256" key="5">
    <source>
        <dbReference type="ARBA" id="ARBA00023136"/>
    </source>
</evidence>
<dbReference type="GO" id="GO:0036376">
    <property type="term" value="P:sodium ion export across plasma membrane"/>
    <property type="evidence" value="ECO:0007669"/>
    <property type="project" value="InterPro"/>
</dbReference>
<evidence type="ECO:0000256" key="4">
    <source>
        <dbReference type="ARBA" id="ARBA00022989"/>
    </source>
</evidence>
<proteinExistence type="predicted"/>
<dbReference type="GO" id="GO:0015081">
    <property type="term" value="F:sodium ion transmembrane transporter activity"/>
    <property type="evidence" value="ECO:0007669"/>
    <property type="project" value="InterPro"/>
</dbReference>
<evidence type="ECO:0000256" key="1">
    <source>
        <dbReference type="ARBA" id="ARBA00004236"/>
    </source>
</evidence>
<evidence type="ECO:0000256" key="6">
    <source>
        <dbReference type="SAM" id="Phobius"/>
    </source>
</evidence>
<keyword evidence="3 6" id="KW-0812">Transmembrane</keyword>
<dbReference type="OrthoDB" id="1954652at2"/>
<keyword evidence="8" id="KW-1185">Reference proteome</keyword>
<dbReference type="Proteomes" id="UP000183967">
    <property type="component" value="Unassembled WGS sequence"/>
</dbReference>
<keyword evidence="2" id="KW-1003">Cell membrane</keyword>
<evidence type="ECO:0000256" key="3">
    <source>
        <dbReference type="ARBA" id="ARBA00022692"/>
    </source>
</evidence>